<dbReference type="SUPFAM" id="SSF51735">
    <property type="entry name" value="NAD(P)-binding Rossmann-fold domains"/>
    <property type="match status" value="1"/>
</dbReference>
<keyword evidence="5 7" id="KW-0560">Oxidoreductase</keyword>
<feature type="binding site" evidence="7">
    <location>
        <position position="317"/>
    </location>
    <ligand>
        <name>substrate</name>
    </ligand>
</feature>
<protein>
    <recommendedName>
        <fullName evidence="7">Glucose-6-phosphate 1-dehydrogenase</fullName>
        <shortName evidence="7">G6PD</shortName>
        <ecNumber evidence="7">1.1.1.49</ecNumber>
    </recommendedName>
</protein>
<name>A0ABT3ZV92_9BACT</name>
<dbReference type="Proteomes" id="UP001207654">
    <property type="component" value="Unassembled WGS sequence"/>
</dbReference>
<evidence type="ECO:0000256" key="8">
    <source>
        <dbReference type="SAM" id="MobiDB-lite"/>
    </source>
</evidence>
<dbReference type="PANTHER" id="PTHR23429:SF0">
    <property type="entry name" value="GLUCOSE-6-PHOSPHATE 1-DEHYDROGENASE"/>
    <property type="match status" value="1"/>
</dbReference>
<feature type="binding site" evidence="7">
    <location>
        <position position="226"/>
    </location>
    <ligand>
        <name>substrate</name>
    </ligand>
</feature>
<dbReference type="Gene3D" id="3.40.50.720">
    <property type="entry name" value="NAD(P)-binding Rossmann-like Domain"/>
    <property type="match status" value="1"/>
</dbReference>
<comment type="function">
    <text evidence="7">Catalyzes the oxidation of glucose 6-phosphate to 6-phosphogluconolactone.</text>
</comment>
<proteinExistence type="inferred from homology"/>
<feature type="binding site" evidence="7">
    <location>
        <position position="139"/>
    </location>
    <ligand>
        <name>NADP(+)</name>
        <dbReference type="ChEBI" id="CHEBI:58349"/>
    </ligand>
</feature>
<evidence type="ECO:0000313" key="11">
    <source>
        <dbReference type="EMBL" id="MCY1073226.1"/>
    </source>
</evidence>
<comment type="similarity">
    <text evidence="2 7">Belongs to the glucose-6-phosphate dehydrogenase family.</text>
</comment>
<dbReference type="PRINTS" id="PR00079">
    <property type="entry name" value="G6PDHDRGNASE"/>
</dbReference>
<dbReference type="HAMAP" id="MF_00966">
    <property type="entry name" value="G6PD"/>
    <property type="match status" value="1"/>
</dbReference>
<comment type="caution">
    <text evidence="11">The sequence shown here is derived from an EMBL/GenBank/DDBJ whole genome shotgun (WGS) entry which is preliminary data.</text>
</comment>
<dbReference type="InterPro" id="IPR036291">
    <property type="entry name" value="NAD(P)-bd_dom_sf"/>
</dbReference>
<feature type="binding site" evidence="7">
    <location>
        <position position="169"/>
    </location>
    <ligand>
        <name>substrate</name>
    </ligand>
</feature>
<accession>A0ABT3ZV92</accession>
<feature type="domain" description="Glucose-6-phosphate dehydrogenase NAD-binding" evidence="9">
    <location>
        <begin position="11"/>
        <end position="178"/>
    </location>
</feature>
<dbReference type="PROSITE" id="PS00069">
    <property type="entry name" value="G6P_DEHYDROGENASE"/>
    <property type="match status" value="1"/>
</dbReference>
<organism evidence="11 12">
    <name type="scientific">Archangium lansingense</name>
    <dbReference type="NCBI Taxonomy" id="2995310"/>
    <lineage>
        <taxon>Bacteria</taxon>
        <taxon>Pseudomonadati</taxon>
        <taxon>Myxococcota</taxon>
        <taxon>Myxococcia</taxon>
        <taxon>Myxococcales</taxon>
        <taxon>Cystobacterineae</taxon>
        <taxon>Archangiaceae</taxon>
        <taxon>Archangium</taxon>
    </lineage>
</organism>
<keyword evidence="12" id="KW-1185">Reference proteome</keyword>
<feature type="binding site" evidence="7">
    <location>
        <position position="207"/>
    </location>
    <ligand>
        <name>substrate</name>
    </ligand>
</feature>
<dbReference type="InterPro" id="IPR022675">
    <property type="entry name" value="G6P_DH_C"/>
</dbReference>
<evidence type="ECO:0000259" key="9">
    <source>
        <dbReference type="Pfam" id="PF00479"/>
    </source>
</evidence>
<evidence type="ECO:0000256" key="6">
    <source>
        <dbReference type="ARBA" id="ARBA00023277"/>
    </source>
</evidence>
<dbReference type="NCBIfam" id="NF009492">
    <property type="entry name" value="PRK12853.1-3"/>
    <property type="match status" value="1"/>
</dbReference>
<dbReference type="InterPro" id="IPR001282">
    <property type="entry name" value="G6P_DH"/>
</dbReference>
<dbReference type="PIRSF" id="PIRSF000110">
    <property type="entry name" value="G6PD"/>
    <property type="match status" value="1"/>
</dbReference>
<dbReference type="Pfam" id="PF00479">
    <property type="entry name" value="G6PD_N"/>
    <property type="match status" value="1"/>
</dbReference>
<evidence type="ECO:0000259" key="10">
    <source>
        <dbReference type="Pfam" id="PF02781"/>
    </source>
</evidence>
<dbReference type="RefSeq" id="WP_267532242.1">
    <property type="nucleotide sequence ID" value="NZ_JAPNKA010000001.1"/>
</dbReference>
<feature type="active site" description="Proton acceptor" evidence="7">
    <location>
        <position position="231"/>
    </location>
</feature>
<dbReference type="EC" id="1.1.1.49" evidence="7"/>
<feature type="binding site" evidence="7">
    <location>
        <position position="173"/>
    </location>
    <ligand>
        <name>substrate</name>
    </ligand>
</feature>
<dbReference type="InterPro" id="IPR019796">
    <property type="entry name" value="G6P_DH_AS"/>
</dbReference>
<dbReference type="EMBL" id="JAPNKA010000001">
    <property type="protein sequence ID" value="MCY1073226.1"/>
    <property type="molecule type" value="Genomic_DNA"/>
</dbReference>
<reference evidence="11 12" key="1">
    <citation type="submission" date="2022-11" db="EMBL/GenBank/DDBJ databases">
        <title>Minimal conservation of predation-associated metabolite biosynthetic gene clusters underscores biosynthetic potential of Myxococcota including descriptions for ten novel species: Archangium lansinium sp. nov., Myxococcus landrumus sp. nov., Nannocystis bai.</title>
        <authorList>
            <person name="Ahearne A."/>
            <person name="Stevens C."/>
            <person name="Phillips K."/>
        </authorList>
    </citation>
    <scope>NUCLEOTIDE SEQUENCE [LARGE SCALE GENOMIC DNA]</scope>
    <source>
        <strain evidence="11 12">MIWBW</strain>
    </source>
</reference>
<gene>
    <name evidence="7 11" type="primary">zwf</name>
    <name evidence="11" type="ORF">OV287_01890</name>
</gene>
<evidence type="ECO:0000256" key="3">
    <source>
        <dbReference type="ARBA" id="ARBA00022526"/>
    </source>
</evidence>
<evidence type="ECO:0000256" key="1">
    <source>
        <dbReference type="ARBA" id="ARBA00004937"/>
    </source>
</evidence>
<dbReference type="PANTHER" id="PTHR23429">
    <property type="entry name" value="GLUCOSE-6-PHOSPHATE 1-DEHYDROGENASE G6PD"/>
    <property type="match status" value="1"/>
</dbReference>
<dbReference type="Pfam" id="PF02781">
    <property type="entry name" value="G6PD_C"/>
    <property type="match status" value="1"/>
</dbReference>
<keyword evidence="3 7" id="KW-0313">Glucose metabolism</keyword>
<evidence type="ECO:0000256" key="2">
    <source>
        <dbReference type="ARBA" id="ARBA00009975"/>
    </source>
</evidence>
<evidence type="ECO:0000256" key="7">
    <source>
        <dbReference type="HAMAP-Rule" id="MF_00966"/>
    </source>
</evidence>
<dbReference type="NCBIfam" id="TIGR00871">
    <property type="entry name" value="zwf"/>
    <property type="match status" value="1"/>
</dbReference>
<sequence length="482" mass="53525">MAAAPVSDALVFFGATGDLAYKQIFPALQALVVRERLSVPIIGVAKAGWGLEQLRERARASIQEHGTFDEEHFQRLCQLLRYVDGDYREPKTFSRVREALGGAKRPLHYLAIPPSLFATVVEGLAQASCLKQARVVVEKPFGRDLVSARELNETLHRFLPESAIFRIDHFLGKEPVQNLLFFRFANVFLEPIWNRQHVRSVQVTLAESFGVQGRGAFYEEVGAIRDVLQNHLLQVVGLLTMDAPFCSDPENLRDEKARVFKAMRSLDPASVVRGQFRGYRGERGVSPTSQVETFAAVRLFIDSWRWADVPFYIRSGKCLPTTATEVFVELNHPPRPIFEESSLAAPNSVRFRLGPDVLISIGARAKRPGGVMRGEDVDLVAIQHPGGTMKPYERLLGDAMHGDVSLFARQEAVEEAWRVVDPVVGGTTPLYEYEPGTWGPREADALIAPHGTWRPALCPSGRAELPEAAHPEATGDAMTAMH</sequence>
<comment type="caution">
    <text evidence="7">Lacks conserved residue(s) required for the propagation of feature annotation.</text>
</comment>
<feature type="domain" description="Glucose-6-phosphate dehydrogenase C-terminal" evidence="10">
    <location>
        <begin position="181"/>
        <end position="453"/>
    </location>
</feature>
<dbReference type="InterPro" id="IPR022674">
    <property type="entry name" value="G6P_DH_NAD-bd"/>
</dbReference>
<feature type="region of interest" description="Disordered" evidence="8">
    <location>
        <begin position="463"/>
        <end position="482"/>
    </location>
</feature>
<keyword evidence="4 7" id="KW-0521">NADP</keyword>
<keyword evidence="6 7" id="KW-0119">Carbohydrate metabolism</keyword>
<dbReference type="SUPFAM" id="SSF55347">
    <property type="entry name" value="Glyceraldehyde-3-phosphate dehydrogenase-like, C-terminal domain"/>
    <property type="match status" value="1"/>
</dbReference>
<dbReference type="Gene3D" id="3.30.360.10">
    <property type="entry name" value="Dihydrodipicolinate Reductase, domain 2"/>
    <property type="match status" value="1"/>
</dbReference>
<evidence type="ECO:0000256" key="5">
    <source>
        <dbReference type="ARBA" id="ARBA00023002"/>
    </source>
</evidence>
<evidence type="ECO:0000256" key="4">
    <source>
        <dbReference type="ARBA" id="ARBA00022857"/>
    </source>
</evidence>
<evidence type="ECO:0000313" key="12">
    <source>
        <dbReference type="Proteomes" id="UP001207654"/>
    </source>
</evidence>
<comment type="pathway">
    <text evidence="1 7">Carbohydrate degradation; pentose phosphate pathway; D-ribulose 5-phosphate from D-glucose 6-phosphate (oxidative stage): step 1/3.</text>
</comment>
<comment type="catalytic activity">
    <reaction evidence="7">
        <text>D-glucose 6-phosphate + NADP(+) = 6-phospho-D-glucono-1,5-lactone + NADPH + H(+)</text>
        <dbReference type="Rhea" id="RHEA:15841"/>
        <dbReference type="ChEBI" id="CHEBI:15378"/>
        <dbReference type="ChEBI" id="CHEBI:57783"/>
        <dbReference type="ChEBI" id="CHEBI:57955"/>
        <dbReference type="ChEBI" id="CHEBI:58349"/>
        <dbReference type="ChEBI" id="CHEBI:61548"/>
        <dbReference type="EC" id="1.1.1.49"/>
    </reaction>
</comment>